<dbReference type="PANTHER" id="PTHR42973">
    <property type="entry name" value="BINDING OXIDOREDUCTASE, PUTATIVE (AFU_ORTHOLOGUE AFUA_1G17690)-RELATED"/>
    <property type="match status" value="1"/>
</dbReference>
<keyword evidence="8" id="KW-1185">Reference proteome</keyword>
<protein>
    <submittedName>
        <fullName evidence="7">FAD binding domain-containing protein</fullName>
    </submittedName>
</protein>
<feature type="domain" description="FAD-binding PCMH-type" evidence="6">
    <location>
        <begin position="67"/>
        <end position="236"/>
    </location>
</feature>
<dbReference type="PROSITE" id="PS51387">
    <property type="entry name" value="FAD_PCMH"/>
    <property type="match status" value="1"/>
</dbReference>
<comment type="similarity">
    <text evidence="1">Belongs to the oxygen-dependent FAD-linked oxidoreductase family.</text>
</comment>
<dbReference type="InterPro" id="IPR016166">
    <property type="entry name" value="FAD-bd_PCMH"/>
</dbReference>
<comment type="caution">
    <text evidence="7">The sequence shown here is derived from an EMBL/GenBank/DDBJ whole genome shotgun (WGS) entry which is preliminary data.</text>
</comment>
<sequence length="519" mass="55099">MGIFTAPLVTLAVAAAFYATGIEAKCGPWPEVSCCRKLVAAGLGHSVVFPNETTYHMSLESYWSTSAALSPWCMVFPSTAEDVSTIITTVVAGHCPFGVKGAAKKEEKSGFANSISSRTGNMNETTYNSKTGIASIQPGAHWQSVYETLAPHGVVATGGRAGSVGVGGFLTGGGNSFHSASHGLGCDNVVNFEVVIADGSIINANAEQNPDLWVALKGGSGNLGLVTRFDLSTIKYPNPAKPEIWGKFISYDPSAGGGVIDAMVDFTDKAHLDQNTTSILYFGHVPAAGGKVIHLGLENTIGVADPPAVAGYRKAGKILTENGMVVPMTELVKSEGPAQPAGHRNIWFSLAFNNDARVMKFATEQHEIAVTKLTKLLPGDDGNGNFTTMCAFQPLNRVIADHGIQRGGNVMGLDYWIQKSGSHGVLFLAELGLHGAENEKKAYPIVRAWAAAVEAYARDLGVGWGWQYLNYAGAEQDPLATIGPHALGKLRAAANKYDPDRVFQRLRASGFKIPEYERL</sequence>
<dbReference type="AlphaFoldDB" id="A0AAN6ZTB9"/>
<keyword evidence="5" id="KW-0732">Signal</keyword>
<keyword evidence="2" id="KW-0285">Flavoprotein</keyword>
<dbReference type="GO" id="GO:0016491">
    <property type="term" value="F:oxidoreductase activity"/>
    <property type="evidence" value="ECO:0007669"/>
    <property type="project" value="UniProtKB-KW"/>
</dbReference>
<keyword evidence="3" id="KW-0274">FAD</keyword>
<dbReference type="EMBL" id="MU853554">
    <property type="protein sequence ID" value="KAK4148251.1"/>
    <property type="molecule type" value="Genomic_DNA"/>
</dbReference>
<evidence type="ECO:0000256" key="2">
    <source>
        <dbReference type="ARBA" id="ARBA00022630"/>
    </source>
</evidence>
<dbReference type="RefSeq" id="XP_062641622.1">
    <property type="nucleotide sequence ID" value="XM_062782570.1"/>
</dbReference>
<feature type="signal peptide" evidence="5">
    <location>
        <begin position="1"/>
        <end position="24"/>
    </location>
</feature>
<gene>
    <name evidence="7" type="ORF">C8A04DRAFT_33718</name>
</gene>
<proteinExistence type="inferred from homology"/>
<reference evidence="7" key="2">
    <citation type="submission" date="2023-05" db="EMBL/GenBank/DDBJ databases">
        <authorList>
            <consortium name="Lawrence Berkeley National Laboratory"/>
            <person name="Steindorff A."/>
            <person name="Hensen N."/>
            <person name="Bonometti L."/>
            <person name="Westerberg I."/>
            <person name="Brannstrom I.O."/>
            <person name="Guillou S."/>
            <person name="Cros-Aarteil S."/>
            <person name="Calhoun S."/>
            <person name="Haridas S."/>
            <person name="Kuo A."/>
            <person name="Mondo S."/>
            <person name="Pangilinan J."/>
            <person name="Riley R."/>
            <person name="Labutti K."/>
            <person name="Andreopoulos B."/>
            <person name="Lipzen A."/>
            <person name="Chen C."/>
            <person name="Yanf M."/>
            <person name="Daum C."/>
            <person name="Ng V."/>
            <person name="Clum A."/>
            <person name="Ohm R."/>
            <person name="Martin F."/>
            <person name="Silar P."/>
            <person name="Natvig D."/>
            <person name="Lalanne C."/>
            <person name="Gautier V."/>
            <person name="Ament-Velasquez S.L."/>
            <person name="Kruys A."/>
            <person name="Hutchinson M.I."/>
            <person name="Powell A.J."/>
            <person name="Barry K."/>
            <person name="Miller A.N."/>
            <person name="Grigoriev I.V."/>
            <person name="Debuchy R."/>
            <person name="Gladieux P."/>
            <person name="Thoren M.H."/>
            <person name="Johannesson H."/>
        </authorList>
    </citation>
    <scope>NUCLEOTIDE SEQUENCE</scope>
    <source>
        <strain evidence="7">CBS 141.50</strain>
    </source>
</reference>
<dbReference type="Gene3D" id="3.30.465.10">
    <property type="match status" value="1"/>
</dbReference>
<evidence type="ECO:0000256" key="1">
    <source>
        <dbReference type="ARBA" id="ARBA00005466"/>
    </source>
</evidence>
<evidence type="ECO:0000313" key="8">
    <source>
        <dbReference type="Proteomes" id="UP001302676"/>
    </source>
</evidence>
<evidence type="ECO:0000256" key="5">
    <source>
        <dbReference type="SAM" id="SignalP"/>
    </source>
</evidence>
<keyword evidence="4" id="KW-0560">Oxidoreductase</keyword>
<dbReference type="GeneID" id="87819183"/>
<evidence type="ECO:0000313" key="7">
    <source>
        <dbReference type="EMBL" id="KAK4148251.1"/>
    </source>
</evidence>
<feature type="chain" id="PRO_5042975083" evidence="5">
    <location>
        <begin position="25"/>
        <end position="519"/>
    </location>
</feature>
<name>A0AAN6ZTB9_9PEZI</name>
<dbReference type="SUPFAM" id="SSF56176">
    <property type="entry name" value="FAD-binding/transporter-associated domain-like"/>
    <property type="match status" value="1"/>
</dbReference>
<dbReference type="Proteomes" id="UP001302676">
    <property type="component" value="Unassembled WGS sequence"/>
</dbReference>
<dbReference type="PANTHER" id="PTHR42973:SF53">
    <property type="entry name" value="FAD-BINDING PCMH-TYPE DOMAIN-CONTAINING PROTEIN-RELATED"/>
    <property type="match status" value="1"/>
</dbReference>
<evidence type="ECO:0000256" key="3">
    <source>
        <dbReference type="ARBA" id="ARBA00022827"/>
    </source>
</evidence>
<dbReference type="InterPro" id="IPR006094">
    <property type="entry name" value="Oxid_FAD_bind_N"/>
</dbReference>
<accession>A0AAN6ZTB9</accession>
<dbReference type="InterPro" id="IPR016169">
    <property type="entry name" value="FAD-bd_PCMH_sub2"/>
</dbReference>
<evidence type="ECO:0000256" key="4">
    <source>
        <dbReference type="ARBA" id="ARBA00023002"/>
    </source>
</evidence>
<dbReference type="GO" id="GO:0071949">
    <property type="term" value="F:FAD binding"/>
    <property type="evidence" value="ECO:0007669"/>
    <property type="project" value="InterPro"/>
</dbReference>
<evidence type="ECO:0000259" key="6">
    <source>
        <dbReference type="PROSITE" id="PS51387"/>
    </source>
</evidence>
<dbReference type="InterPro" id="IPR050416">
    <property type="entry name" value="FAD-linked_Oxidoreductase"/>
</dbReference>
<reference evidence="7" key="1">
    <citation type="journal article" date="2023" name="Mol. Phylogenet. Evol.">
        <title>Genome-scale phylogeny and comparative genomics of the fungal order Sordariales.</title>
        <authorList>
            <person name="Hensen N."/>
            <person name="Bonometti L."/>
            <person name="Westerberg I."/>
            <person name="Brannstrom I.O."/>
            <person name="Guillou S."/>
            <person name="Cros-Aarteil S."/>
            <person name="Calhoun S."/>
            <person name="Haridas S."/>
            <person name="Kuo A."/>
            <person name="Mondo S."/>
            <person name="Pangilinan J."/>
            <person name="Riley R."/>
            <person name="LaButti K."/>
            <person name="Andreopoulos B."/>
            <person name="Lipzen A."/>
            <person name="Chen C."/>
            <person name="Yan M."/>
            <person name="Daum C."/>
            <person name="Ng V."/>
            <person name="Clum A."/>
            <person name="Steindorff A."/>
            <person name="Ohm R.A."/>
            <person name="Martin F."/>
            <person name="Silar P."/>
            <person name="Natvig D.O."/>
            <person name="Lalanne C."/>
            <person name="Gautier V."/>
            <person name="Ament-Velasquez S.L."/>
            <person name="Kruys A."/>
            <person name="Hutchinson M.I."/>
            <person name="Powell A.J."/>
            <person name="Barry K."/>
            <person name="Miller A.N."/>
            <person name="Grigoriev I.V."/>
            <person name="Debuchy R."/>
            <person name="Gladieux P."/>
            <person name="Hiltunen Thoren M."/>
            <person name="Johannesson H."/>
        </authorList>
    </citation>
    <scope>NUCLEOTIDE SEQUENCE</scope>
    <source>
        <strain evidence="7">CBS 141.50</strain>
    </source>
</reference>
<organism evidence="7 8">
    <name type="scientific">Dichotomopilus funicola</name>
    <dbReference type="NCBI Taxonomy" id="1934379"/>
    <lineage>
        <taxon>Eukaryota</taxon>
        <taxon>Fungi</taxon>
        <taxon>Dikarya</taxon>
        <taxon>Ascomycota</taxon>
        <taxon>Pezizomycotina</taxon>
        <taxon>Sordariomycetes</taxon>
        <taxon>Sordariomycetidae</taxon>
        <taxon>Sordariales</taxon>
        <taxon>Chaetomiaceae</taxon>
        <taxon>Dichotomopilus</taxon>
    </lineage>
</organism>
<dbReference type="Pfam" id="PF01565">
    <property type="entry name" value="FAD_binding_4"/>
    <property type="match status" value="1"/>
</dbReference>
<dbReference type="InterPro" id="IPR036318">
    <property type="entry name" value="FAD-bd_PCMH-like_sf"/>
</dbReference>